<keyword evidence="4 8" id="KW-0802">TPR repeat</keyword>
<dbReference type="AlphaFoldDB" id="A0A8I1A3D8"/>
<evidence type="ECO:0000313" key="10">
    <source>
        <dbReference type="Proteomes" id="UP000633619"/>
    </source>
</evidence>
<keyword evidence="5" id="KW-1133">Transmembrane helix</keyword>
<evidence type="ECO:0000256" key="8">
    <source>
        <dbReference type="PROSITE-ProRule" id="PRU00339"/>
    </source>
</evidence>
<dbReference type="GO" id="GO:0016020">
    <property type="term" value="C:membrane"/>
    <property type="evidence" value="ECO:0007669"/>
    <property type="project" value="UniProtKB-SubCell"/>
</dbReference>
<dbReference type="EMBL" id="JAECVW010000001">
    <property type="protein sequence ID" value="MBH8593783.1"/>
    <property type="molecule type" value="Genomic_DNA"/>
</dbReference>
<evidence type="ECO:0000256" key="1">
    <source>
        <dbReference type="ARBA" id="ARBA00004167"/>
    </source>
</evidence>
<keyword evidence="2" id="KW-0812">Transmembrane</keyword>
<dbReference type="InterPro" id="IPR013105">
    <property type="entry name" value="TPR_2"/>
</dbReference>
<evidence type="ECO:0000313" key="9">
    <source>
        <dbReference type="EMBL" id="MBH8593783.1"/>
    </source>
</evidence>
<proteinExistence type="inferred from homology"/>
<dbReference type="PANTHER" id="PTHR46208">
    <property type="entry name" value="MITOCHONDRIAL IMPORT RECEPTOR SUBUNIT TOM70"/>
    <property type="match status" value="1"/>
</dbReference>
<evidence type="ECO:0000256" key="3">
    <source>
        <dbReference type="ARBA" id="ARBA00022737"/>
    </source>
</evidence>
<comment type="subcellular location">
    <subcellularLocation>
        <location evidence="1">Membrane</location>
        <topology evidence="1">Single-pass membrane protein</topology>
    </subcellularLocation>
</comment>
<gene>
    <name evidence="9" type="ORF">I8U20_00385</name>
</gene>
<keyword evidence="10" id="KW-1185">Reference proteome</keyword>
<reference evidence="9 10" key="1">
    <citation type="submission" date="2020-12" db="EMBL/GenBank/DDBJ databases">
        <title>WGS of Thermoactinomyces spp.</title>
        <authorList>
            <person name="Cheng K."/>
        </authorList>
    </citation>
    <scope>NUCLEOTIDE SEQUENCE [LARGE SCALE GENOMIC DNA]</scope>
    <source>
        <strain evidence="10">CICC 10671\DSM 43846</strain>
    </source>
</reference>
<dbReference type="Proteomes" id="UP000633619">
    <property type="component" value="Unassembled WGS sequence"/>
</dbReference>
<dbReference type="InterPro" id="IPR011990">
    <property type="entry name" value="TPR-like_helical_dom_sf"/>
</dbReference>
<comment type="caution">
    <text evidence="9">The sequence shown here is derived from an EMBL/GenBank/DDBJ whole genome shotgun (WGS) entry which is preliminary data.</text>
</comment>
<dbReference type="Gene3D" id="1.25.40.10">
    <property type="entry name" value="Tetratricopeptide repeat domain"/>
    <property type="match status" value="1"/>
</dbReference>
<keyword evidence="6" id="KW-0472">Membrane</keyword>
<evidence type="ECO:0000256" key="2">
    <source>
        <dbReference type="ARBA" id="ARBA00022692"/>
    </source>
</evidence>
<dbReference type="Pfam" id="PF13432">
    <property type="entry name" value="TPR_16"/>
    <property type="match status" value="1"/>
</dbReference>
<keyword evidence="3" id="KW-0677">Repeat</keyword>
<dbReference type="PROSITE" id="PS50005">
    <property type="entry name" value="TPR"/>
    <property type="match status" value="1"/>
</dbReference>
<accession>A0A8I1A3D8</accession>
<dbReference type="PANTHER" id="PTHR46208:SF1">
    <property type="entry name" value="MITOCHONDRIAL IMPORT RECEPTOR SUBUNIT TOM70"/>
    <property type="match status" value="1"/>
</dbReference>
<dbReference type="SUPFAM" id="SSF48452">
    <property type="entry name" value="TPR-like"/>
    <property type="match status" value="2"/>
</dbReference>
<evidence type="ECO:0000256" key="6">
    <source>
        <dbReference type="ARBA" id="ARBA00023136"/>
    </source>
</evidence>
<evidence type="ECO:0000256" key="7">
    <source>
        <dbReference type="ARBA" id="ARBA00038030"/>
    </source>
</evidence>
<organism evidence="9 10">
    <name type="scientific">Thermoactinomyces intermedius</name>
    <dbReference type="NCBI Taxonomy" id="2024"/>
    <lineage>
        <taxon>Bacteria</taxon>
        <taxon>Bacillati</taxon>
        <taxon>Bacillota</taxon>
        <taxon>Bacilli</taxon>
        <taxon>Bacillales</taxon>
        <taxon>Thermoactinomycetaceae</taxon>
        <taxon>Thermoactinomyces</taxon>
    </lineage>
</organism>
<dbReference type="InterPro" id="IPR019734">
    <property type="entry name" value="TPR_rpt"/>
</dbReference>
<evidence type="ECO:0000256" key="4">
    <source>
        <dbReference type="ARBA" id="ARBA00022803"/>
    </source>
</evidence>
<name>A0A8I1A3D8_THEIN</name>
<dbReference type="SMART" id="SM00028">
    <property type="entry name" value="TPR"/>
    <property type="match status" value="4"/>
</dbReference>
<evidence type="ECO:0000256" key="5">
    <source>
        <dbReference type="ARBA" id="ARBA00022989"/>
    </source>
</evidence>
<dbReference type="Pfam" id="PF07719">
    <property type="entry name" value="TPR_2"/>
    <property type="match status" value="1"/>
</dbReference>
<feature type="repeat" description="TPR" evidence="8">
    <location>
        <begin position="180"/>
        <end position="213"/>
    </location>
</feature>
<sequence>MVGPMIDVDFVCENGKKGRWLVTGSYRRNRSRIEKMIQDNPRVEEYLLLAVLEARKGYWNRAQTAVQKALELDGDHAGAKLLLAQILEAKGELREAGVMYQECFHRHRQFSKGAREYARYLITHTDSLTLAQNVLFHSLEWNPKDAIAHTLLAEIYLLRGKTGQALLHLRLAAQYYQANPLYHQRKAKVFMEMNRYDEAAEQLKQALRMDPKNKIIRSQFDMVKKATKTPKIFFFWKKWVI</sequence>
<dbReference type="RefSeq" id="WP_181731142.1">
    <property type="nucleotide sequence ID" value="NZ_JACEIR010000001.1"/>
</dbReference>
<protein>
    <submittedName>
        <fullName evidence="9">Tetratricopeptide repeat protein</fullName>
    </submittedName>
</protein>
<comment type="similarity">
    <text evidence="7">Belongs to the Tom70 family.</text>
</comment>